<dbReference type="Proteomes" id="UP000234483">
    <property type="component" value="Unassembled WGS sequence"/>
</dbReference>
<dbReference type="Gene3D" id="1.20.1740.10">
    <property type="entry name" value="Amino acid/polyamine transporter I"/>
    <property type="match status" value="1"/>
</dbReference>
<evidence type="ECO:0000313" key="7">
    <source>
        <dbReference type="EMBL" id="AYV49357.1"/>
    </source>
</evidence>
<reference evidence="8 9" key="1">
    <citation type="submission" date="2017-12" db="EMBL/GenBank/DDBJ databases">
        <title>The genome sequence of Caulobacter flavus CGMCC1 15093.</title>
        <authorList>
            <person name="Gao J."/>
            <person name="Mao X."/>
            <person name="Sun J."/>
        </authorList>
    </citation>
    <scope>NUCLEOTIDE SEQUENCE [LARGE SCALE GENOMIC DNA]</scope>
    <source>
        <strain evidence="8 9">CGMCC1 15093</strain>
    </source>
</reference>
<sequence>MRRPMTDQTATPPKQELVRAIGPMQMTLYAAGSMMGAGIYGLVGKAAGQVGAMVWASFLVALVAALLTGLSYACLASRYPRAGGAAYVAHRAFDRGLLTHLVGMATACSGLTSIAAGAWVIGENLGSFAPLAAVPPVVIALAYALLMAGIVFRGIRESIWANLVCTVIEAGGLLLVIVVGARFWGAQDLLAVPSPSEGAATGLVPLLIVQGAALTFFAFVGFEDSINVGEEVKNPRRDLPLGILTVMGITALLYIGVAVTAVSVVPWRELAEAKAPLAHVMTTAAPWLPGWTFVVITVFAVANSALVNYVTASRLLYGMARDGRLPAPLSKVHAGRRTPHVAILVLLAVIAVLVLSGGVAQLGEATTLLLLAVFTVVNLALLVLRRRPGEKKGAFEPPAFVPALGALVCLGLIVVRVSTGALAAPLTAGVLLLAALALYALMPGTAANEARSPEP</sequence>
<dbReference type="GO" id="GO:0015171">
    <property type="term" value="F:amino acid transmembrane transporter activity"/>
    <property type="evidence" value="ECO:0007669"/>
    <property type="project" value="TreeGrafter"/>
</dbReference>
<evidence type="ECO:0000256" key="6">
    <source>
        <dbReference type="SAM" id="Phobius"/>
    </source>
</evidence>
<evidence type="ECO:0000256" key="3">
    <source>
        <dbReference type="ARBA" id="ARBA00022692"/>
    </source>
</evidence>
<dbReference type="EMBL" id="PJRQ01000043">
    <property type="protein sequence ID" value="PLR08066.1"/>
    <property type="molecule type" value="Genomic_DNA"/>
</dbReference>
<dbReference type="OrthoDB" id="3185104at2"/>
<evidence type="ECO:0000256" key="4">
    <source>
        <dbReference type="ARBA" id="ARBA00022989"/>
    </source>
</evidence>
<evidence type="ECO:0000256" key="1">
    <source>
        <dbReference type="ARBA" id="ARBA00004141"/>
    </source>
</evidence>
<feature type="transmembrane region" description="Helical" evidence="6">
    <location>
        <begin position="55"/>
        <end position="76"/>
    </location>
</feature>
<evidence type="ECO:0000256" key="2">
    <source>
        <dbReference type="ARBA" id="ARBA00022448"/>
    </source>
</evidence>
<feature type="transmembrane region" description="Helical" evidence="6">
    <location>
        <begin position="133"/>
        <end position="152"/>
    </location>
</feature>
<dbReference type="EMBL" id="CP026100">
    <property type="protein sequence ID" value="AYV49357.1"/>
    <property type="molecule type" value="Genomic_DNA"/>
</dbReference>
<accession>A0A2N5CNJ0</accession>
<feature type="transmembrane region" description="Helical" evidence="6">
    <location>
        <begin position="243"/>
        <end position="267"/>
    </location>
</feature>
<evidence type="ECO:0000313" key="10">
    <source>
        <dbReference type="Proteomes" id="UP000281192"/>
    </source>
</evidence>
<reference evidence="7 10" key="2">
    <citation type="submission" date="2018-01" db="EMBL/GenBank/DDBJ databases">
        <title>Complete genome sequence of Caulobacter flavus RHGG3.</title>
        <authorList>
            <person name="Yang E."/>
        </authorList>
    </citation>
    <scope>NUCLEOTIDE SEQUENCE [LARGE SCALE GENOMIC DNA]</scope>
    <source>
        <strain evidence="7 10">RHGG3</strain>
    </source>
</reference>
<protein>
    <submittedName>
        <fullName evidence="8">Amino acid transporter</fullName>
    </submittedName>
</protein>
<keyword evidence="3 6" id="KW-0812">Transmembrane</keyword>
<feature type="transmembrane region" description="Helical" evidence="6">
    <location>
        <begin position="97"/>
        <end position="121"/>
    </location>
</feature>
<evidence type="ECO:0000313" key="8">
    <source>
        <dbReference type="EMBL" id="PLR08066.1"/>
    </source>
</evidence>
<dbReference type="PIRSF" id="PIRSF006060">
    <property type="entry name" value="AA_transporter"/>
    <property type="match status" value="1"/>
</dbReference>
<keyword evidence="4 6" id="KW-1133">Transmembrane helix</keyword>
<dbReference type="PANTHER" id="PTHR43243:SF4">
    <property type="entry name" value="CATIONIC AMINO ACID TRANSPORTER 4"/>
    <property type="match status" value="1"/>
</dbReference>
<dbReference type="PANTHER" id="PTHR43243">
    <property type="entry name" value="INNER MEMBRANE TRANSPORTER YGJI-RELATED"/>
    <property type="match status" value="1"/>
</dbReference>
<feature type="transmembrane region" description="Helical" evidence="6">
    <location>
        <begin position="21"/>
        <end position="43"/>
    </location>
</feature>
<dbReference type="Pfam" id="PF13520">
    <property type="entry name" value="AA_permease_2"/>
    <property type="match status" value="1"/>
</dbReference>
<feature type="transmembrane region" description="Helical" evidence="6">
    <location>
        <begin position="341"/>
        <end position="362"/>
    </location>
</feature>
<keyword evidence="10" id="KW-1185">Reference proteome</keyword>
<comment type="subcellular location">
    <subcellularLocation>
        <location evidence="1">Membrane</location>
        <topology evidence="1">Multi-pass membrane protein</topology>
    </subcellularLocation>
</comment>
<keyword evidence="2" id="KW-0813">Transport</keyword>
<keyword evidence="5 6" id="KW-0472">Membrane</keyword>
<name>A0A2N5CNJ0_9CAUL</name>
<feature type="transmembrane region" description="Helical" evidence="6">
    <location>
        <begin position="203"/>
        <end position="222"/>
    </location>
</feature>
<feature type="transmembrane region" description="Helical" evidence="6">
    <location>
        <begin position="159"/>
        <end position="183"/>
    </location>
</feature>
<dbReference type="InterPro" id="IPR002293">
    <property type="entry name" value="AA/rel_permease1"/>
</dbReference>
<feature type="transmembrane region" description="Helical" evidence="6">
    <location>
        <begin position="421"/>
        <end position="442"/>
    </location>
</feature>
<dbReference type="AlphaFoldDB" id="A0A2N5CNJ0"/>
<evidence type="ECO:0000256" key="5">
    <source>
        <dbReference type="ARBA" id="ARBA00023136"/>
    </source>
</evidence>
<organism evidence="8 9">
    <name type="scientific">Caulobacter flavus</name>
    <dbReference type="NCBI Taxonomy" id="1679497"/>
    <lineage>
        <taxon>Bacteria</taxon>
        <taxon>Pseudomonadati</taxon>
        <taxon>Pseudomonadota</taxon>
        <taxon>Alphaproteobacteria</taxon>
        <taxon>Caulobacterales</taxon>
        <taxon>Caulobacteraceae</taxon>
        <taxon>Caulobacter</taxon>
    </lineage>
</organism>
<dbReference type="KEGG" id="cfh:C1707_25685"/>
<dbReference type="GO" id="GO:0016020">
    <property type="term" value="C:membrane"/>
    <property type="evidence" value="ECO:0007669"/>
    <property type="project" value="UniProtKB-SubCell"/>
</dbReference>
<evidence type="ECO:0000313" key="9">
    <source>
        <dbReference type="Proteomes" id="UP000234483"/>
    </source>
</evidence>
<dbReference type="Proteomes" id="UP000281192">
    <property type="component" value="Chromosome"/>
</dbReference>
<feature type="transmembrane region" description="Helical" evidence="6">
    <location>
        <begin position="397"/>
        <end position="415"/>
    </location>
</feature>
<feature type="transmembrane region" description="Helical" evidence="6">
    <location>
        <begin position="368"/>
        <end position="385"/>
    </location>
</feature>
<feature type="transmembrane region" description="Helical" evidence="6">
    <location>
        <begin position="287"/>
        <end position="311"/>
    </location>
</feature>
<proteinExistence type="predicted"/>
<gene>
    <name evidence="7" type="ORF">C1707_25685</name>
    <name evidence="8" type="ORF">CFHF_21065</name>
</gene>